<evidence type="ECO:0000259" key="2">
    <source>
        <dbReference type="Pfam" id="PF07715"/>
    </source>
</evidence>
<name>X1JWS8_9ZZZZ</name>
<proteinExistence type="predicted"/>
<dbReference type="GO" id="GO:0009279">
    <property type="term" value="C:cell outer membrane"/>
    <property type="evidence" value="ECO:0007669"/>
    <property type="project" value="TreeGrafter"/>
</dbReference>
<dbReference type="PANTHER" id="PTHR30069:SF29">
    <property type="entry name" value="HEMOGLOBIN AND HEMOGLOBIN-HAPTOGLOBIN-BINDING PROTEIN 1-RELATED"/>
    <property type="match status" value="1"/>
</dbReference>
<dbReference type="SUPFAM" id="SSF56935">
    <property type="entry name" value="Porins"/>
    <property type="match status" value="1"/>
</dbReference>
<protein>
    <recommendedName>
        <fullName evidence="2">TonB-dependent receptor plug domain-containing protein</fullName>
    </recommendedName>
</protein>
<dbReference type="InterPro" id="IPR012910">
    <property type="entry name" value="Plug_dom"/>
</dbReference>
<reference evidence="3" key="1">
    <citation type="journal article" date="2014" name="Front. Microbiol.">
        <title>High frequency of phylogenetically diverse reductive dehalogenase-homologous genes in deep subseafloor sedimentary metagenomes.</title>
        <authorList>
            <person name="Kawai M."/>
            <person name="Futagami T."/>
            <person name="Toyoda A."/>
            <person name="Takaki Y."/>
            <person name="Nishi S."/>
            <person name="Hori S."/>
            <person name="Arai W."/>
            <person name="Tsubouchi T."/>
            <person name="Morono Y."/>
            <person name="Uchiyama I."/>
            <person name="Ito T."/>
            <person name="Fujiyama A."/>
            <person name="Inagaki F."/>
            <person name="Takami H."/>
        </authorList>
    </citation>
    <scope>NUCLEOTIDE SEQUENCE</scope>
    <source>
        <strain evidence="3">Expedition CK06-06</strain>
    </source>
</reference>
<dbReference type="InterPro" id="IPR037066">
    <property type="entry name" value="Plug_dom_sf"/>
</dbReference>
<comment type="caution">
    <text evidence="3">The sequence shown here is derived from an EMBL/GenBank/DDBJ whole genome shotgun (WGS) entry which is preliminary data.</text>
</comment>
<feature type="non-terminal residue" evidence="3">
    <location>
        <position position="1"/>
    </location>
</feature>
<dbReference type="NCBIfam" id="TIGR04057">
    <property type="entry name" value="SusC_RagA_signa"/>
    <property type="match status" value="1"/>
</dbReference>
<dbReference type="Gene3D" id="2.170.130.10">
    <property type="entry name" value="TonB-dependent receptor, plug domain"/>
    <property type="match status" value="1"/>
</dbReference>
<dbReference type="InterPro" id="IPR039426">
    <property type="entry name" value="TonB-dep_rcpt-like"/>
</dbReference>
<evidence type="ECO:0000256" key="1">
    <source>
        <dbReference type="ARBA" id="ARBA00022729"/>
    </source>
</evidence>
<sequence length="254" mass="26927">TALGISKQRKALGYAVQDISGDDIKKTAEINIVNALAGKSAGVFVNSSSGNVGASSRIIIRGNNSLKGENQPLFVVDGVPIDNSLVTSNKGNYDYTDIGNRVADINPSDIAEMTVLKGGNAAALYGARGANGVILITTKTGGRRGFSVEVENSTTFADPLRLPDYQNEYGQGGGLQFWYYNGLNGGKNDGVDESFGPRLDYVVQSADIQPGGKLYWAVEAGFPQTVGQILKVPQFDSPIDPVTGERIPTPWISH</sequence>
<dbReference type="GO" id="GO:0015344">
    <property type="term" value="F:siderophore uptake transmembrane transporter activity"/>
    <property type="evidence" value="ECO:0007669"/>
    <property type="project" value="TreeGrafter"/>
</dbReference>
<dbReference type="Pfam" id="PF07715">
    <property type="entry name" value="Plug"/>
    <property type="match status" value="1"/>
</dbReference>
<organism evidence="3">
    <name type="scientific">marine sediment metagenome</name>
    <dbReference type="NCBI Taxonomy" id="412755"/>
    <lineage>
        <taxon>unclassified sequences</taxon>
        <taxon>metagenomes</taxon>
        <taxon>ecological metagenomes</taxon>
    </lineage>
</organism>
<keyword evidence="1" id="KW-0732">Signal</keyword>
<feature type="non-terminal residue" evidence="3">
    <location>
        <position position="254"/>
    </location>
</feature>
<dbReference type="PROSITE" id="PS52016">
    <property type="entry name" value="TONB_DEPENDENT_REC_3"/>
    <property type="match status" value="1"/>
</dbReference>
<gene>
    <name evidence="3" type="ORF">S03H2_55742</name>
</gene>
<dbReference type="EMBL" id="BARU01035631">
    <property type="protein sequence ID" value="GAH82719.1"/>
    <property type="molecule type" value="Genomic_DNA"/>
</dbReference>
<feature type="domain" description="TonB-dependent receptor plug" evidence="2">
    <location>
        <begin position="12"/>
        <end position="133"/>
    </location>
</feature>
<dbReference type="AlphaFoldDB" id="X1JWS8"/>
<dbReference type="InterPro" id="IPR023997">
    <property type="entry name" value="TonB-dep_OMP_SusC/RagA_CS"/>
</dbReference>
<accession>X1JWS8</accession>
<dbReference type="PANTHER" id="PTHR30069">
    <property type="entry name" value="TONB-DEPENDENT OUTER MEMBRANE RECEPTOR"/>
    <property type="match status" value="1"/>
</dbReference>
<evidence type="ECO:0000313" key="3">
    <source>
        <dbReference type="EMBL" id="GAH82719.1"/>
    </source>
</evidence>
<dbReference type="GO" id="GO:0044718">
    <property type="term" value="P:siderophore transmembrane transport"/>
    <property type="evidence" value="ECO:0007669"/>
    <property type="project" value="TreeGrafter"/>
</dbReference>